<dbReference type="EMBL" id="FTMN01000007">
    <property type="protein sequence ID" value="SIQ69657.1"/>
    <property type="molecule type" value="Genomic_DNA"/>
</dbReference>
<dbReference type="Proteomes" id="UP000186895">
    <property type="component" value="Unassembled WGS sequence"/>
</dbReference>
<dbReference type="RefSeq" id="WP_175612033.1">
    <property type="nucleotide sequence ID" value="NZ_FTMN01000007.1"/>
</dbReference>
<accession>A0A1N6UVN7</accession>
<sequence>MKFVGVILIVMGILAALGAVQRGSGVESYAISLIFVLLGVGAIAQRKTKRKEE</sequence>
<evidence type="ECO:0000313" key="2">
    <source>
        <dbReference type="EMBL" id="SIQ69657.1"/>
    </source>
</evidence>
<gene>
    <name evidence="2" type="ORF">SAMN05421647_107251</name>
</gene>
<keyword evidence="1" id="KW-1133">Transmembrane helix</keyword>
<keyword evidence="1" id="KW-0472">Membrane</keyword>
<dbReference type="STRING" id="49186.SAMN05421647_107251"/>
<organism evidence="2 3">
    <name type="scientific">Marinobacterium stanieri</name>
    <dbReference type="NCBI Taxonomy" id="49186"/>
    <lineage>
        <taxon>Bacteria</taxon>
        <taxon>Pseudomonadati</taxon>
        <taxon>Pseudomonadota</taxon>
        <taxon>Gammaproteobacteria</taxon>
        <taxon>Oceanospirillales</taxon>
        <taxon>Oceanospirillaceae</taxon>
        <taxon>Marinobacterium</taxon>
    </lineage>
</organism>
<feature type="transmembrane region" description="Helical" evidence="1">
    <location>
        <begin position="28"/>
        <end position="44"/>
    </location>
</feature>
<proteinExistence type="predicted"/>
<evidence type="ECO:0000313" key="3">
    <source>
        <dbReference type="Proteomes" id="UP000186895"/>
    </source>
</evidence>
<dbReference type="AlphaFoldDB" id="A0A1N6UVN7"/>
<keyword evidence="3" id="KW-1185">Reference proteome</keyword>
<reference evidence="2 3" key="1">
    <citation type="submission" date="2017-01" db="EMBL/GenBank/DDBJ databases">
        <authorList>
            <person name="Mah S.A."/>
            <person name="Swanson W.J."/>
            <person name="Moy G.W."/>
            <person name="Vacquier V.D."/>
        </authorList>
    </citation>
    <scope>NUCLEOTIDE SEQUENCE [LARGE SCALE GENOMIC DNA]</scope>
    <source>
        <strain evidence="2 3">DSM 7027</strain>
    </source>
</reference>
<protein>
    <submittedName>
        <fullName evidence="2">Uncharacterized protein</fullName>
    </submittedName>
</protein>
<name>A0A1N6UVN7_9GAMM</name>
<evidence type="ECO:0000256" key="1">
    <source>
        <dbReference type="SAM" id="Phobius"/>
    </source>
</evidence>
<keyword evidence="1" id="KW-0812">Transmembrane</keyword>